<dbReference type="InterPro" id="IPR014756">
    <property type="entry name" value="Ig_E-set"/>
</dbReference>
<dbReference type="NCBIfam" id="NF033814">
    <property type="entry name" value="copper_CopC"/>
    <property type="match status" value="1"/>
</dbReference>
<proteinExistence type="inferred from homology"/>
<dbReference type="Pfam" id="PF04234">
    <property type="entry name" value="CopC"/>
    <property type="match status" value="1"/>
</dbReference>
<keyword evidence="10" id="KW-1185">Reference proteome</keyword>
<keyword evidence="3" id="KW-0479">Metal-binding</keyword>
<dbReference type="InterPro" id="IPR047685">
    <property type="entry name" value="CopC-like"/>
</dbReference>
<dbReference type="EMBL" id="VFSU01000025">
    <property type="protein sequence ID" value="TPE60713.1"/>
    <property type="molecule type" value="Genomic_DNA"/>
</dbReference>
<comment type="similarity">
    <text evidence="2">Belongs to the CopC family.</text>
</comment>
<evidence type="ECO:0000313" key="10">
    <source>
        <dbReference type="Proteomes" id="UP000319897"/>
    </source>
</evidence>
<dbReference type="AlphaFoldDB" id="A0A501XK92"/>
<gene>
    <name evidence="9" type="primary">copC</name>
    <name evidence="9" type="ORF">FJQ54_10185</name>
</gene>
<dbReference type="InterPro" id="IPR032694">
    <property type="entry name" value="CopC/D"/>
</dbReference>
<protein>
    <submittedName>
        <fullName evidence="9">Copper homeostasis periplasmic binding protein CopC</fullName>
    </submittedName>
</protein>
<keyword evidence="5" id="KW-0574">Periplasm</keyword>
<dbReference type="GO" id="GO:0005507">
    <property type="term" value="F:copper ion binding"/>
    <property type="evidence" value="ECO:0007669"/>
    <property type="project" value="InterPro"/>
</dbReference>
<dbReference type="SUPFAM" id="SSF81296">
    <property type="entry name" value="E set domains"/>
    <property type="match status" value="1"/>
</dbReference>
<dbReference type="Proteomes" id="UP000319897">
    <property type="component" value="Unassembled WGS sequence"/>
</dbReference>
<evidence type="ECO:0000256" key="6">
    <source>
        <dbReference type="ARBA" id="ARBA00023008"/>
    </source>
</evidence>
<evidence type="ECO:0000256" key="2">
    <source>
        <dbReference type="ARBA" id="ARBA00010509"/>
    </source>
</evidence>
<accession>A0A501XK92</accession>
<comment type="caution">
    <text evidence="9">The sequence shown here is derived from an EMBL/GenBank/DDBJ whole genome shotgun (WGS) entry which is preliminary data.</text>
</comment>
<dbReference type="PANTHER" id="PTHR34820:SF4">
    <property type="entry name" value="INNER MEMBRANE PROTEIN YEBZ"/>
    <property type="match status" value="1"/>
</dbReference>
<evidence type="ECO:0000256" key="1">
    <source>
        <dbReference type="ARBA" id="ARBA00004418"/>
    </source>
</evidence>
<evidence type="ECO:0000256" key="4">
    <source>
        <dbReference type="ARBA" id="ARBA00022729"/>
    </source>
</evidence>
<dbReference type="OrthoDB" id="9796814at2"/>
<reference evidence="9 10" key="1">
    <citation type="submission" date="2019-06" db="EMBL/GenBank/DDBJ databases">
        <authorList>
            <person name="Lee I."/>
            <person name="Jang G.I."/>
            <person name="Hwang C.Y."/>
        </authorList>
    </citation>
    <scope>NUCLEOTIDE SEQUENCE [LARGE SCALE GENOMIC DNA]</scope>
    <source>
        <strain evidence="9 10">PAMC 28131</strain>
    </source>
</reference>
<dbReference type="PANTHER" id="PTHR34820">
    <property type="entry name" value="INNER MEMBRANE PROTEIN YEBZ"/>
    <property type="match status" value="1"/>
</dbReference>
<evidence type="ECO:0000256" key="5">
    <source>
        <dbReference type="ARBA" id="ARBA00022764"/>
    </source>
</evidence>
<feature type="domain" description="CopC" evidence="8">
    <location>
        <begin position="21"/>
        <end position="115"/>
    </location>
</feature>
<dbReference type="InterPro" id="IPR014755">
    <property type="entry name" value="Cu-Rt/internalin_Ig-like"/>
</dbReference>
<evidence type="ECO:0000256" key="3">
    <source>
        <dbReference type="ARBA" id="ARBA00022723"/>
    </source>
</evidence>
<feature type="chain" id="PRO_5021355797" evidence="7">
    <location>
        <begin position="21"/>
        <end position="116"/>
    </location>
</feature>
<dbReference type="Gene3D" id="2.60.40.1220">
    <property type="match status" value="1"/>
</dbReference>
<name>A0A501XK92_9SPHN</name>
<dbReference type="GO" id="GO:0006825">
    <property type="term" value="P:copper ion transport"/>
    <property type="evidence" value="ECO:0007669"/>
    <property type="project" value="InterPro"/>
</dbReference>
<evidence type="ECO:0000259" key="8">
    <source>
        <dbReference type="Pfam" id="PF04234"/>
    </source>
</evidence>
<dbReference type="GO" id="GO:0005886">
    <property type="term" value="C:plasma membrane"/>
    <property type="evidence" value="ECO:0007669"/>
    <property type="project" value="TreeGrafter"/>
</dbReference>
<evidence type="ECO:0000313" key="9">
    <source>
        <dbReference type="EMBL" id="TPE60713.1"/>
    </source>
</evidence>
<keyword evidence="4 7" id="KW-0732">Signal</keyword>
<keyword evidence="6" id="KW-0186">Copper</keyword>
<organism evidence="9 10">
    <name type="scientific">Sandaracinobacter neustonicus</name>
    <dbReference type="NCBI Taxonomy" id="1715348"/>
    <lineage>
        <taxon>Bacteria</taxon>
        <taxon>Pseudomonadati</taxon>
        <taxon>Pseudomonadota</taxon>
        <taxon>Alphaproteobacteria</taxon>
        <taxon>Sphingomonadales</taxon>
        <taxon>Sphingosinicellaceae</taxon>
        <taxon>Sandaracinobacter</taxon>
    </lineage>
</organism>
<evidence type="ECO:0000256" key="7">
    <source>
        <dbReference type="SAM" id="SignalP"/>
    </source>
</evidence>
<dbReference type="RefSeq" id="WP_140928311.1">
    <property type="nucleotide sequence ID" value="NZ_VFSU01000025.1"/>
</dbReference>
<dbReference type="InterPro" id="IPR007348">
    <property type="entry name" value="CopC_dom"/>
</dbReference>
<sequence length="116" mass="11651">MRIVLLPVAAIALIAAPAFAHPKVVASTPAAGASVAAPRVISLTFSEKLFERMSGATLAKADGASPLAATAAVSADGKTMTVTPASPLAAGAYKVDWFGVGADTHRVTGTISFMVR</sequence>
<dbReference type="GO" id="GO:0042597">
    <property type="term" value="C:periplasmic space"/>
    <property type="evidence" value="ECO:0007669"/>
    <property type="project" value="UniProtKB-SubCell"/>
</dbReference>
<comment type="subcellular location">
    <subcellularLocation>
        <location evidence="1">Periplasm</location>
    </subcellularLocation>
</comment>
<feature type="signal peptide" evidence="7">
    <location>
        <begin position="1"/>
        <end position="20"/>
    </location>
</feature>
<dbReference type="GO" id="GO:0046688">
    <property type="term" value="P:response to copper ion"/>
    <property type="evidence" value="ECO:0007669"/>
    <property type="project" value="InterPro"/>
</dbReference>